<dbReference type="AlphaFoldDB" id="A0A9D4QBG0"/>
<sequence length="138" mass="14314">MCREFVSASAPKSSAPAADMCVLKFPLENDARTNLLMRKEEGGGPPPPPLDKENNEELAMPKKIVSAAPVSFAAIGDSCGSSLLLNIGRKMSPCPPLGPVLANPLRTLASTHDPGSPPHSHSTSCYGSSVQPAAVIPN</sequence>
<reference evidence="2" key="2">
    <citation type="submission" date="2021-09" db="EMBL/GenBank/DDBJ databases">
        <authorList>
            <person name="Jia N."/>
            <person name="Wang J."/>
            <person name="Shi W."/>
            <person name="Du L."/>
            <person name="Sun Y."/>
            <person name="Zhan W."/>
            <person name="Jiang J."/>
            <person name="Wang Q."/>
            <person name="Zhang B."/>
            <person name="Ji P."/>
            <person name="Sakyi L.B."/>
            <person name="Cui X."/>
            <person name="Yuan T."/>
            <person name="Jiang B."/>
            <person name="Yang W."/>
            <person name="Lam T.T.-Y."/>
            <person name="Chang Q."/>
            <person name="Ding S."/>
            <person name="Wang X."/>
            <person name="Zhu J."/>
            <person name="Ruan X."/>
            <person name="Zhao L."/>
            <person name="Wei J."/>
            <person name="Que T."/>
            <person name="Du C."/>
            <person name="Cheng J."/>
            <person name="Dai P."/>
            <person name="Han X."/>
            <person name="Huang E."/>
            <person name="Gao Y."/>
            <person name="Liu J."/>
            <person name="Shao H."/>
            <person name="Ye R."/>
            <person name="Li L."/>
            <person name="Wei W."/>
            <person name="Wang X."/>
            <person name="Wang C."/>
            <person name="Huo Q."/>
            <person name="Li W."/>
            <person name="Guo W."/>
            <person name="Chen H."/>
            <person name="Chen S."/>
            <person name="Zhou L."/>
            <person name="Zhou L."/>
            <person name="Ni X."/>
            <person name="Tian J."/>
            <person name="Zhou Y."/>
            <person name="Sheng Y."/>
            <person name="Liu T."/>
            <person name="Pan Y."/>
            <person name="Xia L."/>
            <person name="Li J."/>
            <person name="Zhao F."/>
            <person name="Cao W."/>
        </authorList>
    </citation>
    <scope>NUCLEOTIDE SEQUENCE</scope>
    <source>
        <strain evidence="2">Rsan-2018</strain>
        <tissue evidence="2">Larvae</tissue>
    </source>
</reference>
<evidence type="ECO:0000313" key="2">
    <source>
        <dbReference type="EMBL" id="KAH7972608.1"/>
    </source>
</evidence>
<dbReference type="Proteomes" id="UP000821837">
    <property type="component" value="Chromosome 11"/>
</dbReference>
<evidence type="ECO:0000256" key="1">
    <source>
        <dbReference type="SAM" id="MobiDB-lite"/>
    </source>
</evidence>
<organism evidence="2 3">
    <name type="scientific">Rhipicephalus sanguineus</name>
    <name type="common">Brown dog tick</name>
    <name type="synonym">Ixodes sanguineus</name>
    <dbReference type="NCBI Taxonomy" id="34632"/>
    <lineage>
        <taxon>Eukaryota</taxon>
        <taxon>Metazoa</taxon>
        <taxon>Ecdysozoa</taxon>
        <taxon>Arthropoda</taxon>
        <taxon>Chelicerata</taxon>
        <taxon>Arachnida</taxon>
        <taxon>Acari</taxon>
        <taxon>Parasitiformes</taxon>
        <taxon>Ixodida</taxon>
        <taxon>Ixodoidea</taxon>
        <taxon>Ixodidae</taxon>
        <taxon>Rhipicephalinae</taxon>
        <taxon>Rhipicephalus</taxon>
        <taxon>Rhipicephalus</taxon>
    </lineage>
</organism>
<proteinExistence type="predicted"/>
<evidence type="ECO:0000313" key="3">
    <source>
        <dbReference type="Proteomes" id="UP000821837"/>
    </source>
</evidence>
<name>A0A9D4QBG0_RHISA</name>
<keyword evidence="3" id="KW-1185">Reference proteome</keyword>
<feature type="region of interest" description="Disordered" evidence="1">
    <location>
        <begin position="106"/>
        <end position="138"/>
    </location>
</feature>
<dbReference type="EMBL" id="JABSTV010001247">
    <property type="protein sequence ID" value="KAH7972608.1"/>
    <property type="molecule type" value="Genomic_DNA"/>
</dbReference>
<protein>
    <submittedName>
        <fullName evidence="2">Uncharacterized protein</fullName>
    </submittedName>
</protein>
<accession>A0A9D4QBG0</accession>
<reference evidence="2" key="1">
    <citation type="journal article" date="2020" name="Cell">
        <title>Large-Scale Comparative Analyses of Tick Genomes Elucidate Their Genetic Diversity and Vector Capacities.</title>
        <authorList>
            <consortium name="Tick Genome and Microbiome Consortium (TIGMIC)"/>
            <person name="Jia N."/>
            <person name="Wang J."/>
            <person name="Shi W."/>
            <person name="Du L."/>
            <person name="Sun Y."/>
            <person name="Zhan W."/>
            <person name="Jiang J.F."/>
            <person name="Wang Q."/>
            <person name="Zhang B."/>
            <person name="Ji P."/>
            <person name="Bell-Sakyi L."/>
            <person name="Cui X.M."/>
            <person name="Yuan T.T."/>
            <person name="Jiang B.G."/>
            <person name="Yang W.F."/>
            <person name="Lam T.T."/>
            <person name="Chang Q.C."/>
            <person name="Ding S.J."/>
            <person name="Wang X.J."/>
            <person name="Zhu J.G."/>
            <person name="Ruan X.D."/>
            <person name="Zhao L."/>
            <person name="Wei J.T."/>
            <person name="Ye R.Z."/>
            <person name="Que T.C."/>
            <person name="Du C.H."/>
            <person name="Zhou Y.H."/>
            <person name="Cheng J.X."/>
            <person name="Dai P.F."/>
            <person name="Guo W.B."/>
            <person name="Han X.H."/>
            <person name="Huang E.J."/>
            <person name="Li L.F."/>
            <person name="Wei W."/>
            <person name="Gao Y.C."/>
            <person name="Liu J.Z."/>
            <person name="Shao H.Z."/>
            <person name="Wang X."/>
            <person name="Wang C.C."/>
            <person name="Yang T.C."/>
            <person name="Huo Q.B."/>
            <person name="Li W."/>
            <person name="Chen H.Y."/>
            <person name="Chen S.E."/>
            <person name="Zhou L.G."/>
            <person name="Ni X.B."/>
            <person name="Tian J.H."/>
            <person name="Sheng Y."/>
            <person name="Liu T."/>
            <person name="Pan Y.S."/>
            <person name="Xia L.Y."/>
            <person name="Li J."/>
            <person name="Zhao F."/>
            <person name="Cao W.C."/>
        </authorList>
    </citation>
    <scope>NUCLEOTIDE SEQUENCE</scope>
    <source>
        <strain evidence="2">Rsan-2018</strain>
    </source>
</reference>
<comment type="caution">
    <text evidence="2">The sequence shown here is derived from an EMBL/GenBank/DDBJ whole genome shotgun (WGS) entry which is preliminary data.</text>
</comment>
<feature type="compositionally biased region" description="Polar residues" evidence="1">
    <location>
        <begin position="119"/>
        <end position="131"/>
    </location>
</feature>
<gene>
    <name evidence="2" type="ORF">HPB52_014101</name>
</gene>